<dbReference type="RefSeq" id="WP_316890915.1">
    <property type="nucleotide sequence ID" value="NZ_CATWAR010000003.1"/>
</dbReference>
<reference evidence="2 3" key="1">
    <citation type="submission" date="2023-07" db="EMBL/GenBank/DDBJ databases">
        <authorList>
            <person name="Peeters C."/>
        </authorList>
    </citation>
    <scope>NUCLEOTIDE SEQUENCE [LARGE SCALE GENOMIC DNA]</scope>
    <source>
        <strain evidence="2 3">R-16034</strain>
    </source>
</reference>
<name>A0AB72X6M7_9RALS</name>
<organism evidence="2 3">
    <name type="scientific">Ralstonia edaphi</name>
    <dbReference type="NCBI Taxonomy" id="3058599"/>
    <lineage>
        <taxon>Bacteria</taxon>
        <taxon>Pseudomonadati</taxon>
        <taxon>Pseudomonadota</taxon>
        <taxon>Betaproteobacteria</taxon>
        <taxon>Burkholderiales</taxon>
        <taxon>Burkholderiaceae</taxon>
        <taxon>Ralstonia</taxon>
    </lineage>
</organism>
<feature type="transmembrane region" description="Helical" evidence="1">
    <location>
        <begin position="12"/>
        <end position="32"/>
    </location>
</feature>
<gene>
    <name evidence="2" type="ORF">R16034_04673</name>
</gene>
<evidence type="ECO:0000256" key="1">
    <source>
        <dbReference type="SAM" id="Phobius"/>
    </source>
</evidence>
<keyword evidence="1" id="KW-1133">Transmembrane helix</keyword>
<comment type="caution">
    <text evidence="2">The sequence shown here is derived from an EMBL/GenBank/DDBJ whole genome shotgun (WGS) entry which is preliminary data.</text>
</comment>
<feature type="transmembrane region" description="Helical" evidence="1">
    <location>
        <begin position="44"/>
        <end position="62"/>
    </location>
</feature>
<evidence type="ECO:0000313" key="2">
    <source>
        <dbReference type="EMBL" id="CAJ0744647.1"/>
    </source>
</evidence>
<dbReference type="AlphaFoldDB" id="A0AB72X6M7"/>
<dbReference type="Pfam" id="PF25612">
    <property type="entry name" value="DUF7940"/>
    <property type="match status" value="1"/>
</dbReference>
<sequence length="75" mass="8660">MKLIDDWKRCHKLYSQQVNAVGVAVCSSYVMFYDQLRDIFPAKHLAVLTVVLFIVNSVVRVIKQEPKHARNQATE</sequence>
<proteinExistence type="predicted"/>
<dbReference type="EMBL" id="CATWHI010000009">
    <property type="protein sequence ID" value="CAJ0744647.1"/>
    <property type="molecule type" value="Genomic_DNA"/>
</dbReference>
<dbReference type="Proteomes" id="UP001189225">
    <property type="component" value="Unassembled WGS sequence"/>
</dbReference>
<accession>A0AB72X6M7</accession>
<keyword evidence="1" id="KW-0472">Membrane</keyword>
<protein>
    <submittedName>
        <fullName evidence="2">Uncharacterized protein</fullName>
    </submittedName>
</protein>
<dbReference type="InterPro" id="IPR057700">
    <property type="entry name" value="DUF7940"/>
</dbReference>
<evidence type="ECO:0000313" key="3">
    <source>
        <dbReference type="Proteomes" id="UP001189225"/>
    </source>
</evidence>
<keyword evidence="3" id="KW-1185">Reference proteome</keyword>
<keyword evidence="1" id="KW-0812">Transmembrane</keyword>